<keyword evidence="13" id="KW-0511">Multifunctional enzyme</keyword>
<dbReference type="SUPFAM" id="SSF64153">
    <property type="entry name" value="YjeF N-terminal domain-like"/>
    <property type="match status" value="1"/>
</dbReference>
<comment type="catalytic activity">
    <reaction evidence="1 18 19">
        <text>(6R)-NADHX = (6S)-NADHX</text>
        <dbReference type="Rhea" id="RHEA:32215"/>
        <dbReference type="ChEBI" id="CHEBI:64074"/>
        <dbReference type="ChEBI" id="CHEBI:64075"/>
        <dbReference type="EC" id="5.1.99.6"/>
    </reaction>
</comment>
<evidence type="ECO:0000256" key="1">
    <source>
        <dbReference type="ARBA" id="ARBA00000013"/>
    </source>
</evidence>
<feature type="binding site" evidence="17">
    <location>
        <position position="356"/>
    </location>
    <ligand>
        <name>(6S)-NADPHX</name>
        <dbReference type="ChEBI" id="CHEBI:64076"/>
    </ligand>
</feature>
<dbReference type="InterPro" id="IPR004443">
    <property type="entry name" value="YjeF_N_dom"/>
</dbReference>
<evidence type="ECO:0000259" key="21">
    <source>
        <dbReference type="PROSITE" id="PS51385"/>
    </source>
</evidence>
<evidence type="ECO:0000256" key="3">
    <source>
        <dbReference type="ARBA" id="ARBA00006001"/>
    </source>
</evidence>
<dbReference type="PROSITE" id="PS51383">
    <property type="entry name" value="YJEF_C_3"/>
    <property type="match status" value="1"/>
</dbReference>
<evidence type="ECO:0000256" key="18">
    <source>
        <dbReference type="HAMAP-Rule" id="MF_01966"/>
    </source>
</evidence>
<dbReference type="InterPro" id="IPR017953">
    <property type="entry name" value="Carbohydrate_kinase_pred_CS"/>
</dbReference>
<dbReference type="STRING" id="394193.SAMN04489732_11719"/>
<keyword evidence="22" id="KW-0418">Kinase</keyword>
<comment type="similarity">
    <text evidence="17">Belongs to the NnrD/CARKD family.</text>
</comment>
<dbReference type="GO" id="GO:0005524">
    <property type="term" value="F:ATP binding"/>
    <property type="evidence" value="ECO:0007669"/>
    <property type="project" value="UniProtKB-UniRule"/>
</dbReference>
<dbReference type="InterPro" id="IPR029056">
    <property type="entry name" value="Ribokinase-like"/>
</dbReference>
<feature type="binding site" evidence="17">
    <location>
        <position position="419"/>
    </location>
    <ligand>
        <name>AMP</name>
        <dbReference type="ChEBI" id="CHEBI:456215"/>
    </ligand>
</feature>
<dbReference type="GO" id="GO:0046496">
    <property type="term" value="P:nicotinamide nucleotide metabolic process"/>
    <property type="evidence" value="ECO:0007669"/>
    <property type="project" value="UniProtKB-UniRule"/>
</dbReference>
<evidence type="ECO:0000256" key="11">
    <source>
        <dbReference type="ARBA" id="ARBA00023235"/>
    </source>
</evidence>
<keyword evidence="7 17" id="KW-0067">ATP-binding</keyword>
<dbReference type="GO" id="GO:0016301">
    <property type="term" value="F:kinase activity"/>
    <property type="evidence" value="ECO:0007669"/>
    <property type="project" value="UniProtKB-KW"/>
</dbReference>
<dbReference type="GO" id="GO:0052856">
    <property type="term" value="F:NAD(P)HX epimerase activity"/>
    <property type="evidence" value="ECO:0007669"/>
    <property type="project" value="UniProtKB-UniRule"/>
</dbReference>
<dbReference type="NCBIfam" id="TIGR00196">
    <property type="entry name" value="yjeF_cterm"/>
    <property type="match status" value="1"/>
</dbReference>
<dbReference type="EC" id="4.2.1.136" evidence="19"/>
<feature type="binding site" evidence="18">
    <location>
        <position position="154"/>
    </location>
    <ligand>
        <name>(6S)-NADPHX</name>
        <dbReference type="ChEBI" id="CHEBI:64076"/>
    </ligand>
</feature>
<dbReference type="GO" id="GO:0046872">
    <property type="term" value="F:metal ion binding"/>
    <property type="evidence" value="ECO:0007669"/>
    <property type="project" value="UniProtKB-UniRule"/>
</dbReference>
<dbReference type="SUPFAM" id="SSF53613">
    <property type="entry name" value="Ribokinase-like"/>
    <property type="match status" value="1"/>
</dbReference>
<dbReference type="InterPro" id="IPR030677">
    <property type="entry name" value="Nnr"/>
</dbReference>
<dbReference type="Gene3D" id="3.40.1190.20">
    <property type="match status" value="1"/>
</dbReference>
<feature type="domain" description="YjeF N-terminal" evidence="21">
    <location>
        <begin position="6"/>
        <end position="209"/>
    </location>
</feature>
<keyword evidence="9 18" id="KW-0630">Potassium</keyword>
<evidence type="ECO:0000256" key="7">
    <source>
        <dbReference type="ARBA" id="ARBA00022840"/>
    </source>
</evidence>
<dbReference type="Pfam" id="PF03853">
    <property type="entry name" value="YjeF_N"/>
    <property type="match status" value="1"/>
</dbReference>
<comment type="similarity">
    <text evidence="18">Belongs to the NnrE/AIBP family.</text>
</comment>
<evidence type="ECO:0000313" key="22">
    <source>
        <dbReference type="EMBL" id="SEP51701.1"/>
    </source>
</evidence>
<comment type="caution">
    <text evidence="18">Lacks conserved residue(s) required for the propagation of feature annotation.</text>
</comment>
<dbReference type="CDD" id="cd01171">
    <property type="entry name" value="YXKO-related"/>
    <property type="match status" value="1"/>
</dbReference>
<feature type="domain" description="YjeF C-terminal" evidence="20">
    <location>
        <begin position="216"/>
        <end position="476"/>
    </location>
</feature>
<evidence type="ECO:0000256" key="19">
    <source>
        <dbReference type="PIRNR" id="PIRNR017184"/>
    </source>
</evidence>
<keyword evidence="10 17" id="KW-0520">NAD</keyword>
<dbReference type="FunFam" id="3.40.50.10260:FF:000008">
    <property type="entry name" value="Multifunctional fusion protein"/>
    <property type="match status" value="1"/>
</dbReference>
<evidence type="ECO:0000256" key="14">
    <source>
        <dbReference type="ARBA" id="ARBA00025153"/>
    </source>
</evidence>
<feature type="binding site" evidence="18">
    <location>
        <position position="63"/>
    </location>
    <ligand>
        <name>K(+)</name>
        <dbReference type="ChEBI" id="CHEBI:29103"/>
    </ligand>
</feature>
<reference evidence="22 23" key="1">
    <citation type="submission" date="2016-10" db="EMBL/GenBank/DDBJ databases">
        <authorList>
            <person name="de Groot N.N."/>
        </authorList>
    </citation>
    <scope>NUCLEOTIDE SEQUENCE [LARGE SCALE GENOMIC DNA]</scope>
    <source>
        <strain evidence="22 23">DSM 44993</strain>
    </source>
</reference>
<dbReference type="PROSITE" id="PS51385">
    <property type="entry name" value="YJEF_N"/>
    <property type="match status" value="1"/>
</dbReference>
<dbReference type="OrthoDB" id="9806925at2"/>
<feature type="binding site" evidence="17">
    <location>
        <begin position="390"/>
        <end position="394"/>
    </location>
    <ligand>
        <name>AMP</name>
        <dbReference type="ChEBI" id="CHEBI:456215"/>
    </ligand>
</feature>
<evidence type="ECO:0000256" key="10">
    <source>
        <dbReference type="ARBA" id="ARBA00023027"/>
    </source>
</evidence>
<dbReference type="Gene3D" id="3.40.50.10260">
    <property type="entry name" value="YjeF N-terminal domain"/>
    <property type="match status" value="1"/>
</dbReference>
<comment type="similarity">
    <text evidence="4 19">In the C-terminal section; belongs to the NnrD/CARKD family.</text>
</comment>
<evidence type="ECO:0000256" key="13">
    <source>
        <dbReference type="ARBA" id="ARBA00023268"/>
    </source>
</evidence>
<comment type="function">
    <text evidence="18">Catalyzes the epimerization of the S- and R-forms of NAD(P)HX, a damaged form of NAD(P)H that is a result of enzymatic or heat-dependent hydration. This is a prerequisite for the S-specific NAD(P)H-hydrate dehydratase to allow the repair of both epimers of NAD(P)HX.</text>
</comment>
<evidence type="ECO:0000256" key="17">
    <source>
        <dbReference type="HAMAP-Rule" id="MF_01965"/>
    </source>
</evidence>
<keyword evidence="12 17" id="KW-0456">Lyase</keyword>
<feature type="binding site" evidence="17">
    <location>
        <position position="251"/>
    </location>
    <ligand>
        <name>(6S)-NADPHX</name>
        <dbReference type="ChEBI" id="CHEBI:64076"/>
    </ligand>
</feature>
<keyword evidence="23" id="KW-1185">Reference proteome</keyword>
<feature type="binding site" evidence="18">
    <location>
        <position position="157"/>
    </location>
    <ligand>
        <name>K(+)</name>
        <dbReference type="ChEBI" id="CHEBI:29103"/>
    </ligand>
</feature>
<dbReference type="PANTHER" id="PTHR12592:SF0">
    <property type="entry name" value="ATP-DEPENDENT (S)-NAD(P)H-HYDRATE DEHYDRATASE"/>
    <property type="match status" value="1"/>
</dbReference>
<evidence type="ECO:0000256" key="16">
    <source>
        <dbReference type="ARBA" id="ARBA00049209"/>
    </source>
</evidence>
<comment type="cofactor">
    <cofactor evidence="17">
        <name>Mg(2+)</name>
        <dbReference type="ChEBI" id="CHEBI:18420"/>
    </cofactor>
</comment>
<dbReference type="Proteomes" id="UP000198582">
    <property type="component" value="Unassembled WGS sequence"/>
</dbReference>
<dbReference type="EMBL" id="FOEF01000017">
    <property type="protein sequence ID" value="SEP51701.1"/>
    <property type="molecule type" value="Genomic_DNA"/>
</dbReference>
<protein>
    <recommendedName>
        <fullName evidence="19">Bifunctional NAD(P)H-hydrate repair enzyme</fullName>
    </recommendedName>
    <alternativeName>
        <fullName evidence="19">Nicotinamide nucleotide repair protein</fullName>
    </alternativeName>
    <domain>
        <recommendedName>
            <fullName evidence="19">ADP-dependent (S)-NAD(P)H-hydrate dehydratase</fullName>
            <ecNumber evidence="19">4.2.1.136</ecNumber>
        </recommendedName>
        <alternativeName>
            <fullName evidence="19">ADP-dependent NAD(P)HX dehydratase</fullName>
        </alternativeName>
    </domain>
    <domain>
        <recommendedName>
            <fullName evidence="19">NAD(P)H-hydrate epimerase</fullName>
            <ecNumber evidence="19">5.1.99.6</ecNumber>
        </recommendedName>
    </domain>
</protein>
<comment type="function">
    <text evidence="14 19">Bifunctional enzyme that catalyzes the epimerization of the S- and R-forms of NAD(P)HX and the dehydration of the S-form of NAD(P)HX at the expense of ADP, which is converted to AMP. This allows the repair of both epimers of NAD(P)HX, a damaged form of NAD(P)H that is a result of enzymatic or heat-dependent hydration.</text>
</comment>
<sequence>MLGIWTTERIRAAEDRLLAVTPDGELMRRAAFGLATQVADLLAETTGSVSGRRAVLLVGSGNNGGDALWAGAFLRRRGVAVSAVLLKPEKAHAAGLAALRRSGGRVVSLEDSPQWIDRADVVVDGIVGISAKGPLRPDAAKLVESVDAPIVAVDLPSGVDPDTGAVDGPHVTATRTVTFGALKPVHALAPQECGEVVLVDIGLRPSLGEPDLRQLELADVAAVWPIPGPADDKYSQGVVGIAAGSATYPGAAVLASGSAVHATAGMVRYAGHAAEVVRSRWPEIVATGSVTDAGRVQAWVVGPGIGTGADGRELLRHVLGQGVPVCADADATTIIARDPDVLDARDPDTPLVLTPHAGEYERLMGRKPGADRLTAAREAAKKYNAVVLLKGHCTVVAAPDGRVSVNTPRGSWLATAGSGDVLTGLIGSLLAAGLDPWLAASAGAQVHSLAGALAAEGVPTSASGIVDAIPSALRVVRAAGRSS</sequence>
<comment type="cofactor">
    <cofactor evidence="18 19">
        <name>K(+)</name>
        <dbReference type="ChEBI" id="CHEBI:29103"/>
    </cofactor>
    <text evidence="18 19">Binds 1 potassium ion per subunit.</text>
</comment>
<evidence type="ECO:0000256" key="2">
    <source>
        <dbReference type="ARBA" id="ARBA00000909"/>
    </source>
</evidence>
<dbReference type="EC" id="5.1.99.6" evidence="19"/>
<dbReference type="NCBIfam" id="TIGR00197">
    <property type="entry name" value="yjeF_nterm"/>
    <property type="match status" value="1"/>
</dbReference>
<dbReference type="InterPro" id="IPR000631">
    <property type="entry name" value="CARKD"/>
</dbReference>
<evidence type="ECO:0000256" key="15">
    <source>
        <dbReference type="ARBA" id="ARBA00048238"/>
    </source>
</evidence>
<dbReference type="RefSeq" id="WP_091623827.1">
    <property type="nucleotide sequence ID" value="NZ_FOEF01000017.1"/>
</dbReference>
<evidence type="ECO:0000259" key="20">
    <source>
        <dbReference type="PROSITE" id="PS51383"/>
    </source>
</evidence>
<feature type="binding site" evidence="17">
    <location>
        <position position="304"/>
    </location>
    <ligand>
        <name>(6S)-NADPHX</name>
        <dbReference type="ChEBI" id="CHEBI:64076"/>
    </ligand>
</feature>
<evidence type="ECO:0000256" key="8">
    <source>
        <dbReference type="ARBA" id="ARBA00022857"/>
    </source>
</evidence>
<gene>
    <name evidence="18" type="primary">nnrE</name>
    <name evidence="17" type="synonym">nnrD</name>
    <name evidence="22" type="ORF">SAMN04489732_11719</name>
</gene>
<feature type="binding site" evidence="18">
    <location>
        <begin position="128"/>
        <end position="134"/>
    </location>
    <ligand>
        <name>(6S)-NADPHX</name>
        <dbReference type="ChEBI" id="CHEBI:64076"/>
    </ligand>
</feature>
<dbReference type="GO" id="GO:0052855">
    <property type="term" value="F:ADP-dependent NAD(P)H-hydrate dehydratase activity"/>
    <property type="evidence" value="ECO:0007669"/>
    <property type="project" value="UniProtKB-UniRule"/>
</dbReference>
<proteinExistence type="inferred from homology"/>
<dbReference type="PANTHER" id="PTHR12592">
    <property type="entry name" value="ATP-DEPENDENT (S)-NAD(P)H-HYDRATE DEHYDRATASE FAMILY MEMBER"/>
    <property type="match status" value="1"/>
</dbReference>
<dbReference type="InterPro" id="IPR036652">
    <property type="entry name" value="YjeF_N_dom_sf"/>
</dbReference>
<feature type="binding site" evidence="18">
    <location>
        <position position="124"/>
    </location>
    <ligand>
        <name>K(+)</name>
        <dbReference type="ChEBI" id="CHEBI:29103"/>
    </ligand>
</feature>
<comment type="function">
    <text evidence="17">Catalyzes the dehydration of the S-form of NAD(P)HX at the expense of ADP, which is converted to AMP. Together with NAD(P)HX epimerase, which catalyzes the epimerization of the S- and R-forms, the enzyme allows the repair of both epimers of NAD(P)HX, a damaged form of NAD(P)H that is a result of enzymatic or heat-dependent hydration.</text>
</comment>
<keyword evidence="8 17" id="KW-0521">NADP</keyword>
<organism evidence="22 23">
    <name type="scientific">Amycolatopsis saalfeldensis</name>
    <dbReference type="NCBI Taxonomy" id="394193"/>
    <lineage>
        <taxon>Bacteria</taxon>
        <taxon>Bacillati</taxon>
        <taxon>Actinomycetota</taxon>
        <taxon>Actinomycetes</taxon>
        <taxon>Pseudonocardiales</taxon>
        <taxon>Pseudonocardiaceae</taxon>
        <taxon>Amycolatopsis</taxon>
    </lineage>
</organism>
<keyword evidence="22" id="KW-0808">Transferase</keyword>
<dbReference type="PROSITE" id="PS01050">
    <property type="entry name" value="YJEF_C_2"/>
    <property type="match status" value="1"/>
</dbReference>
<comment type="similarity">
    <text evidence="3 19">In the N-terminal section; belongs to the NnrE/AIBP family.</text>
</comment>
<evidence type="ECO:0000256" key="6">
    <source>
        <dbReference type="ARBA" id="ARBA00022741"/>
    </source>
</evidence>
<comment type="subunit">
    <text evidence="17">Homotetramer.</text>
</comment>
<dbReference type="PIRSF" id="PIRSF017184">
    <property type="entry name" value="Nnr"/>
    <property type="match status" value="1"/>
</dbReference>
<feature type="binding site" evidence="17">
    <location>
        <position position="420"/>
    </location>
    <ligand>
        <name>(6S)-NADPHX</name>
        <dbReference type="ChEBI" id="CHEBI:64076"/>
    </ligand>
</feature>
<feature type="binding site" evidence="18">
    <location>
        <begin position="62"/>
        <end position="66"/>
    </location>
    <ligand>
        <name>(6S)-NADPHX</name>
        <dbReference type="ChEBI" id="CHEBI:64076"/>
    </ligand>
</feature>
<comment type="catalytic activity">
    <reaction evidence="16 17 19">
        <text>(6S)-NADPHX + ADP = AMP + phosphate + NADPH + H(+)</text>
        <dbReference type="Rhea" id="RHEA:32235"/>
        <dbReference type="ChEBI" id="CHEBI:15378"/>
        <dbReference type="ChEBI" id="CHEBI:43474"/>
        <dbReference type="ChEBI" id="CHEBI:57783"/>
        <dbReference type="ChEBI" id="CHEBI:64076"/>
        <dbReference type="ChEBI" id="CHEBI:456215"/>
        <dbReference type="ChEBI" id="CHEBI:456216"/>
        <dbReference type="EC" id="4.2.1.136"/>
    </reaction>
</comment>
<evidence type="ECO:0000256" key="9">
    <source>
        <dbReference type="ARBA" id="ARBA00022958"/>
    </source>
</evidence>
<dbReference type="AlphaFoldDB" id="A0A1H8YI51"/>
<keyword evidence="6 17" id="KW-0547">Nucleotide-binding</keyword>
<dbReference type="Pfam" id="PF01256">
    <property type="entry name" value="Carb_kinase"/>
    <property type="match status" value="1"/>
</dbReference>
<keyword evidence="5 18" id="KW-0479">Metal-binding</keyword>
<accession>A0A1H8YI51</accession>
<comment type="catalytic activity">
    <reaction evidence="15 17 19">
        <text>(6S)-NADHX + ADP = AMP + phosphate + NADH + H(+)</text>
        <dbReference type="Rhea" id="RHEA:32223"/>
        <dbReference type="ChEBI" id="CHEBI:15378"/>
        <dbReference type="ChEBI" id="CHEBI:43474"/>
        <dbReference type="ChEBI" id="CHEBI:57945"/>
        <dbReference type="ChEBI" id="CHEBI:64074"/>
        <dbReference type="ChEBI" id="CHEBI:456215"/>
        <dbReference type="ChEBI" id="CHEBI:456216"/>
        <dbReference type="EC" id="4.2.1.136"/>
    </reaction>
</comment>
<evidence type="ECO:0000256" key="5">
    <source>
        <dbReference type="ARBA" id="ARBA00022723"/>
    </source>
</evidence>
<keyword evidence="11 18" id="KW-0413">Isomerase</keyword>
<dbReference type="GO" id="GO:0110051">
    <property type="term" value="P:metabolite repair"/>
    <property type="evidence" value="ECO:0007669"/>
    <property type="project" value="TreeGrafter"/>
</dbReference>
<evidence type="ECO:0000313" key="23">
    <source>
        <dbReference type="Proteomes" id="UP000198582"/>
    </source>
</evidence>
<dbReference type="HAMAP" id="MF_01966">
    <property type="entry name" value="NADHX_epimerase"/>
    <property type="match status" value="1"/>
</dbReference>
<evidence type="ECO:0000256" key="12">
    <source>
        <dbReference type="ARBA" id="ARBA00023239"/>
    </source>
</evidence>
<evidence type="ECO:0000256" key="4">
    <source>
        <dbReference type="ARBA" id="ARBA00009524"/>
    </source>
</evidence>
<dbReference type="HAMAP" id="MF_01965">
    <property type="entry name" value="NADHX_dehydratase"/>
    <property type="match status" value="1"/>
</dbReference>
<comment type="catalytic activity">
    <reaction evidence="2 18 19">
        <text>(6R)-NADPHX = (6S)-NADPHX</text>
        <dbReference type="Rhea" id="RHEA:32227"/>
        <dbReference type="ChEBI" id="CHEBI:64076"/>
        <dbReference type="ChEBI" id="CHEBI:64077"/>
        <dbReference type="EC" id="5.1.99.6"/>
    </reaction>
</comment>
<name>A0A1H8YI51_9PSEU</name>